<keyword evidence="3" id="KW-1185">Reference proteome</keyword>
<sequence>MTVDLHPDTVEEARDRDGSAAEDRPEAISEALEGAELGYGDGEPLVGDTYDGYPNREELSNPSQGGSSATFSPTRKLTGWIRP</sequence>
<dbReference type="AlphaFoldDB" id="A0A0P7G9I0"/>
<dbReference type="Proteomes" id="UP000050535">
    <property type="component" value="Unassembled WGS sequence"/>
</dbReference>
<proteinExistence type="predicted"/>
<evidence type="ECO:0000256" key="1">
    <source>
        <dbReference type="SAM" id="MobiDB-lite"/>
    </source>
</evidence>
<dbReference type="STRING" id="699431.SY89_00700"/>
<gene>
    <name evidence="2" type="ORF">SY89_00700</name>
</gene>
<protein>
    <submittedName>
        <fullName evidence="2">Uncharacterized protein</fullName>
    </submittedName>
</protein>
<reference evidence="3" key="1">
    <citation type="submission" date="2013-11" db="EMBL/GenBank/DDBJ databases">
        <authorList>
            <person name="Hoang H.T."/>
            <person name="Killian M.L."/>
            <person name="Madson D.M."/>
            <person name="Arruda P.H.E."/>
            <person name="Sun D."/>
            <person name="Schwartz K.J."/>
            <person name="Yoon K."/>
        </authorList>
    </citation>
    <scope>NUCLEOTIDE SEQUENCE [LARGE SCALE GENOMIC DNA]</scope>
    <source>
        <strain evidence="3">CDK2</strain>
    </source>
</reference>
<evidence type="ECO:0000313" key="3">
    <source>
        <dbReference type="Proteomes" id="UP000050535"/>
    </source>
</evidence>
<feature type="compositionally biased region" description="Polar residues" evidence="1">
    <location>
        <begin position="60"/>
        <end position="75"/>
    </location>
</feature>
<organism evidence="2 3">
    <name type="scientific">Halolamina pelagica</name>
    <dbReference type="NCBI Taxonomy" id="699431"/>
    <lineage>
        <taxon>Archaea</taxon>
        <taxon>Methanobacteriati</taxon>
        <taxon>Methanobacteriota</taxon>
        <taxon>Stenosarchaea group</taxon>
        <taxon>Halobacteria</taxon>
        <taxon>Halobacteriales</taxon>
        <taxon>Haloferacaceae</taxon>
    </lineage>
</organism>
<feature type="compositionally biased region" description="Basic and acidic residues" evidence="1">
    <location>
        <begin position="1"/>
        <end position="27"/>
    </location>
</feature>
<evidence type="ECO:0000313" key="2">
    <source>
        <dbReference type="EMBL" id="KPN29980.1"/>
    </source>
</evidence>
<accession>A0A0P7G9I0</accession>
<name>A0A0P7G9I0_9EURY</name>
<feature type="region of interest" description="Disordered" evidence="1">
    <location>
        <begin position="1"/>
        <end position="83"/>
    </location>
</feature>
<dbReference type="OrthoDB" id="384008at2157"/>
<comment type="caution">
    <text evidence="2">The sequence shown here is derived from an EMBL/GenBank/DDBJ whole genome shotgun (WGS) entry which is preliminary data.</text>
</comment>
<dbReference type="RefSeq" id="WP_054583105.1">
    <property type="nucleotide sequence ID" value="NZ_LGUC01000001.1"/>
</dbReference>
<dbReference type="EMBL" id="LGUC01000001">
    <property type="protein sequence ID" value="KPN29980.1"/>
    <property type="molecule type" value="Genomic_DNA"/>
</dbReference>